<feature type="transmembrane region" description="Helical" evidence="1">
    <location>
        <begin position="53"/>
        <end position="74"/>
    </location>
</feature>
<name>A0A4R5PPQ8_9HYPH</name>
<feature type="transmembrane region" description="Helical" evidence="1">
    <location>
        <begin position="226"/>
        <end position="242"/>
    </location>
</feature>
<feature type="transmembrane region" description="Helical" evidence="1">
    <location>
        <begin position="95"/>
        <end position="119"/>
    </location>
</feature>
<proteinExistence type="predicted"/>
<feature type="transmembrane region" description="Helical" evidence="1">
    <location>
        <begin position="254"/>
        <end position="272"/>
    </location>
</feature>
<feature type="transmembrane region" description="Helical" evidence="1">
    <location>
        <begin position="195"/>
        <end position="214"/>
    </location>
</feature>
<protein>
    <submittedName>
        <fullName evidence="3">Acyltransferase</fullName>
    </submittedName>
</protein>
<dbReference type="InterPro" id="IPR050879">
    <property type="entry name" value="Acyltransferase_3"/>
</dbReference>
<dbReference type="GO" id="GO:0000271">
    <property type="term" value="P:polysaccharide biosynthetic process"/>
    <property type="evidence" value="ECO:0007669"/>
    <property type="project" value="TreeGrafter"/>
</dbReference>
<dbReference type="GO" id="GO:0016747">
    <property type="term" value="F:acyltransferase activity, transferring groups other than amino-acyl groups"/>
    <property type="evidence" value="ECO:0007669"/>
    <property type="project" value="InterPro"/>
</dbReference>
<dbReference type="InterPro" id="IPR002656">
    <property type="entry name" value="Acyl_transf_3_dom"/>
</dbReference>
<evidence type="ECO:0000259" key="2">
    <source>
        <dbReference type="Pfam" id="PF01757"/>
    </source>
</evidence>
<keyword evidence="4" id="KW-1185">Reference proteome</keyword>
<keyword evidence="1" id="KW-1133">Transmembrane helix</keyword>
<feature type="domain" description="Acyltransferase 3" evidence="2">
    <location>
        <begin position="18"/>
        <end position="333"/>
    </location>
</feature>
<feature type="transmembrane region" description="Helical" evidence="1">
    <location>
        <begin position="284"/>
        <end position="302"/>
    </location>
</feature>
<dbReference type="Pfam" id="PF01757">
    <property type="entry name" value="Acyl_transf_3"/>
    <property type="match status" value="1"/>
</dbReference>
<organism evidence="3 4">
    <name type="scientific">Pseudohoeflea suaedae</name>
    <dbReference type="NCBI Taxonomy" id="877384"/>
    <lineage>
        <taxon>Bacteria</taxon>
        <taxon>Pseudomonadati</taxon>
        <taxon>Pseudomonadota</taxon>
        <taxon>Alphaproteobacteria</taxon>
        <taxon>Hyphomicrobiales</taxon>
        <taxon>Rhizobiaceae</taxon>
        <taxon>Pseudohoeflea</taxon>
    </lineage>
</organism>
<evidence type="ECO:0000313" key="3">
    <source>
        <dbReference type="EMBL" id="TDH38999.1"/>
    </source>
</evidence>
<sequence>MPGRRRENGVIQGNLIPAVQYLRGFAALAVFLFHVSSLTVATWGPNAAGIDHVGAAGVDLFFVISGFVMVMIVSRPGAFRPGDFIFRRLARVVPGYYIATLAVFLLAIAVPSILGSTTADVARLAASLAFVPWPDGEGAMAPLLLVGWTLNYEMFFYALVLLMAGLFGDRKLYGLVAVVSALAFVGWVAEPENGTLAFYTDAILLEFAFGILVWHLHRYLSDEGRDVVYFVSFFAGTLFLALQHETDPGNYRTLYWGIPGAMILLGGLRMMRFSSPAMAALGDWSYAFYLTHLFVIAGYIRIVMPHMPDLGLMWLWHYSAMTAIALTVAWTFHRFIEVPLNRLVVRRFAARGAGPVLQPRMTAKA</sequence>
<keyword evidence="1" id="KW-0812">Transmembrane</keyword>
<feature type="transmembrane region" description="Helical" evidence="1">
    <location>
        <begin position="21"/>
        <end position="41"/>
    </location>
</feature>
<dbReference type="PANTHER" id="PTHR23028:SF53">
    <property type="entry name" value="ACYL_TRANSF_3 DOMAIN-CONTAINING PROTEIN"/>
    <property type="match status" value="1"/>
</dbReference>
<gene>
    <name evidence="3" type="ORF">E2A64_07910</name>
</gene>
<accession>A0A4R5PPQ8</accession>
<dbReference type="AlphaFoldDB" id="A0A4R5PPQ8"/>
<keyword evidence="3" id="KW-0012">Acyltransferase</keyword>
<dbReference type="PANTHER" id="PTHR23028">
    <property type="entry name" value="ACETYLTRANSFERASE"/>
    <property type="match status" value="1"/>
</dbReference>
<keyword evidence="3" id="KW-0808">Transferase</keyword>
<dbReference type="EMBL" id="SMSI01000001">
    <property type="protein sequence ID" value="TDH38999.1"/>
    <property type="molecule type" value="Genomic_DNA"/>
</dbReference>
<reference evidence="3 4" key="1">
    <citation type="journal article" date="2013" name="Int. J. Syst. Evol. Microbiol.">
        <title>Hoeflea suaedae sp. nov., an endophytic bacterium isolated from the root of the halophyte Suaeda maritima.</title>
        <authorList>
            <person name="Chung E.J."/>
            <person name="Park J.A."/>
            <person name="Pramanik P."/>
            <person name="Bibi F."/>
            <person name="Jeon C.O."/>
            <person name="Chung Y.R."/>
        </authorList>
    </citation>
    <scope>NUCLEOTIDE SEQUENCE [LARGE SCALE GENOMIC DNA]</scope>
    <source>
        <strain evidence="3 4">YC6898</strain>
    </source>
</reference>
<evidence type="ECO:0000256" key="1">
    <source>
        <dbReference type="SAM" id="Phobius"/>
    </source>
</evidence>
<evidence type="ECO:0000313" key="4">
    <source>
        <dbReference type="Proteomes" id="UP000295131"/>
    </source>
</evidence>
<comment type="caution">
    <text evidence="3">The sequence shown here is derived from an EMBL/GenBank/DDBJ whole genome shotgun (WGS) entry which is preliminary data.</text>
</comment>
<feature type="transmembrane region" description="Helical" evidence="1">
    <location>
        <begin position="314"/>
        <end position="332"/>
    </location>
</feature>
<keyword evidence="1" id="KW-0472">Membrane</keyword>
<dbReference type="Proteomes" id="UP000295131">
    <property type="component" value="Unassembled WGS sequence"/>
</dbReference>
<feature type="transmembrane region" description="Helical" evidence="1">
    <location>
        <begin position="139"/>
        <end position="160"/>
    </location>
</feature>
<feature type="transmembrane region" description="Helical" evidence="1">
    <location>
        <begin position="172"/>
        <end position="189"/>
    </location>
</feature>
<dbReference type="GO" id="GO:0016020">
    <property type="term" value="C:membrane"/>
    <property type="evidence" value="ECO:0007669"/>
    <property type="project" value="TreeGrafter"/>
</dbReference>